<dbReference type="AlphaFoldDB" id="A0A9P8L4A7"/>
<dbReference type="InterPro" id="IPR043129">
    <property type="entry name" value="ATPase_NBD"/>
</dbReference>
<name>A0A9P8L4A7_9PEZI</name>
<dbReference type="PANTHER" id="PTHR42749:SF1">
    <property type="entry name" value="CELL SHAPE-DETERMINING PROTEIN MREB"/>
    <property type="match status" value="1"/>
</dbReference>
<gene>
    <name evidence="2" type="ORF">FGG08_002671</name>
</gene>
<dbReference type="Proteomes" id="UP000698800">
    <property type="component" value="Unassembled WGS sequence"/>
</dbReference>
<dbReference type="PANTHER" id="PTHR42749">
    <property type="entry name" value="CELL SHAPE-DETERMINING PROTEIN MREB"/>
    <property type="match status" value="1"/>
</dbReference>
<dbReference type="SUPFAM" id="SSF53067">
    <property type="entry name" value="Actin-like ATPase domain"/>
    <property type="match status" value="1"/>
</dbReference>
<proteinExistence type="predicted"/>
<feature type="region of interest" description="Disordered" evidence="1">
    <location>
        <begin position="439"/>
        <end position="460"/>
    </location>
</feature>
<feature type="region of interest" description="Disordered" evidence="1">
    <location>
        <begin position="1"/>
        <end position="20"/>
    </location>
</feature>
<evidence type="ECO:0000313" key="2">
    <source>
        <dbReference type="EMBL" id="KAH0542983.1"/>
    </source>
</evidence>
<sequence length="902" mass="99560">MLAHPADYPKNRKSSRKGACPSSVLSVHRSRIALSGGLYATGLSGLSHRVLDNRTIRPLFLLHTLESRTEDRGESWGRDRTIHVAIDYLVDDGSANVLTDECGDGGAASSAVRDIVVFRVLVDQSRERGNLMTYGTVFGGLFLRDSVRRAGLALLMIASVAGIGSMVSRVGSMVSRIGSMVSRVGSMASRTGSMASRTGSAGRLLTDRPGALAGWSPRIRDEPAGEMSNPPKLPEMPPEVIIVGVDVGLTYTVPGGVVIGVAFSTTDMKEPHVINSWPGTSDIANKVPTAVCYRAGIKGIVSWGFGCPSPDNLGRGMEVKDCFKLYLDPNVLNNTFREHHEYAVGRPEDVRMWFTDFLTVLYNHTAEFIRKYLGLGDWDSSSVEYIFSVPTTWKDLAVVENFRTIVSDAGFGKSKRHSVAIELTEAEAAAVYTARSPKHQRPVSVSSGDPESAGGPFAEEPRVQEGHTLLVCDSGGGTTDISVLKVVSVKNFEEGKGEKVDIAELEQLDVVDGKAIGSVEIDQAFEAEVERRLNFIRSEGEPRQSLEFAARKMAKTRFQPIKTTFGEGRGNLDVIRIQVPGLPKDFRHVEADIENGRMIFTQDHIRKMFDAQITRIFDVIDTQLGRLQRNKSLEQVSHFVLSGGLCSSQYVQDCISRRYGPDGRGAEVLVSLDPQLAVCKGLVIDRVHRLKHGVSILSTRCCRASYGILFNELYDRRKHSKQRMPPRKGPTDRKEYAVDQIWWLILQGQTIKRDEAIGKRFYRIAENPNMVWKDTIAISRAPPERLPPSIYEGDAQKVCEITSDLSERVLISGMDGVKKKKQKVLGVGIGKDYWKIPHEVLVYVGSADLRFEIKFAGDVIGKKNEIPVKFMYTNEVRGQECVGEGKGDEDLDHEWHHGLVAG</sequence>
<dbReference type="Gene3D" id="3.90.640.10">
    <property type="entry name" value="Actin, Chain A, domain 4"/>
    <property type="match status" value="1"/>
</dbReference>
<accession>A0A9P8L4A7</accession>
<dbReference type="OrthoDB" id="2394218at2759"/>
<dbReference type="CDD" id="cd10170">
    <property type="entry name" value="ASKHA_NBD_HSP70"/>
    <property type="match status" value="1"/>
</dbReference>
<organism evidence="2 3">
    <name type="scientific">Glutinoglossum americanum</name>
    <dbReference type="NCBI Taxonomy" id="1670608"/>
    <lineage>
        <taxon>Eukaryota</taxon>
        <taxon>Fungi</taxon>
        <taxon>Dikarya</taxon>
        <taxon>Ascomycota</taxon>
        <taxon>Pezizomycotina</taxon>
        <taxon>Geoglossomycetes</taxon>
        <taxon>Geoglossales</taxon>
        <taxon>Geoglossaceae</taxon>
        <taxon>Glutinoglossum</taxon>
    </lineage>
</organism>
<keyword evidence="3" id="KW-1185">Reference proteome</keyword>
<dbReference type="Gene3D" id="3.30.420.40">
    <property type="match status" value="3"/>
</dbReference>
<evidence type="ECO:0000256" key="1">
    <source>
        <dbReference type="SAM" id="MobiDB-lite"/>
    </source>
</evidence>
<evidence type="ECO:0000313" key="3">
    <source>
        <dbReference type="Proteomes" id="UP000698800"/>
    </source>
</evidence>
<comment type="caution">
    <text evidence="2">The sequence shown here is derived from an EMBL/GenBank/DDBJ whole genome shotgun (WGS) entry which is preliminary data.</text>
</comment>
<protein>
    <submittedName>
        <fullName evidence="2">Uncharacterized protein</fullName>
    </submittedName>
</protein>
<reference evidence="2" key="1">
    <citation type="submission" date="2021-03" db="EMBL/GenBank/DDBJ databases">
        <title>Comparative genomics and phylogenomic investigation of the class Geoglossomycetes provide insights into ecological specialization and systematics.</title>
        <authorList>
            <person name="Melie T."/>
            <person name="Pirro S."/>
            <person name="Miller A.N."/>
            <person name="Quandt A."/>
        </authorList>
    </citation>
    <scope>NUCLEOTIDE SEQUENCE</scope>
    <source>
        <strain evidence="2">GBOQ0MN5Z8</strain>
    </source>
</reference>
<dbReference type="EMBL" id="JAGHQL010000042">
    <property type="protein sequence ID" value="KAH0542983.1"/>
    <property type="molecule type" value="Genomic_DNA"/>
</dbReference>